<evidence type="ECO:0000256" key="1">
    <source>
        <dbReference type="ARBA" id="ARBA00004533"/>
    </source>
</evidence>
<dbReference type="Proteomes" id="UP000036520">
    <property type="component" value="Chromosome"/>
</dbReference>
<keyword evidence="7" id="KW-0812">Transmembrane</keyword>
<dbReference type="Pfam" id="PF03279">
    <property type="entry name" value="Lip_A_acyltrans"/>
    <property type="match status" value="1"/>
</dbReference>
<keyword evidence="3" id="KW-0997">Cell inner membrane</keyword>
<dbReference type="AlphaFoldDB" id="A0A0H4PBT2"/>
<gene>
    <name evidence="8" type="ORF">CA2015_2490</name>
</gene>
<name>A0A0H4PBT2_9BACT</name>
<dbReference type="GO" id="GO:0005886">
    <property type="term" value="C:plasma membrane"/>
    <property type="evidence" value="ECO:0007669"/>
    <property type="project" value="UniProtKB-SubCell"/>
</dbReference>
<evidence type="ECO:0000256" key="6">
    <source>
        <dbReference type="ARBA" id="ARBA00023315"/>
    </source>
</evidence>
<dbReference type="GO" id="GO:0009247">
    <property type="term" value="P:glycolipid biosynthetic process"/>
    <property type="evidence" value="ECO:0007669"/>
    <property type="project" value="UniProtKB-ARBA"/>
</dbReference>
<feature type="transmembrane region" description="Helical" evidence="7">
    <location>
        <begin position="42"/>
        <end position="62"/>
    </location>
</feature>
<dbReference type="EMBL" id="CP012040">
    <property type="protein sequence ID" value="AKP51901.1"/>
    <property type="molecule type" value="Genomic_DNA"/>
</dbReference>
<dbReference type="KEGG" id="camu:CA2015_2490"/>
<comment type="subcellular location">
    <subcellularLocation>
        <location evidence="1">Cell inner membrane</location>
    </subcellularLocation>
</comment>
<evidence type="ECO:0000313" key="8">
    <source>
        <dbReference type="EMBL" id="AKP51901.1"/>
    </source>
</evidence>
<dbReference type="OrthoDB" id="9801955at2"/>
<dbReference type="InterPro" id="IPR004960">
    <property type="entry name" value="LipA_acyltrans"/>
</dbReference>
<protein>
    <submittedName>
        <fullName evidence="8">Lipid A biosynthesis lauroyl acyltransferase</fullName>
    </submittedName>
</protein>
<keyword evidence="9" id="KW-1185">Reference proteome</keyword>
<evidence type="ECO:0000256" key="2">
    <source>
        <dbReference type="ARBA" id="ARBA00022475"/>
    </source>
</evidence>
<dbReference type="PANTHER" id="PTHR30606:SF10">
    <property type="entry name" value="PHOSPHATIDYLINOSITOL MANNOSIDE ACYLTRANSFERASE"/>
    <property type="match status" value="1"/>
</dbReference>
<sequence length="317" mass="37454">MGLFITNFPQESRYYFIILTHDEFSLNLADSNMLLFRLFSKLPLEVLFIFSDLLYLLAYYVLGYRKKIVLSNIKHAFPEKSDNEVKSIARKFYRNFTDSMAETVKLLTMSEKELSRRFVAKNTNLVFDKVDIGEIVIGMCGHFFNWEGHLVAVSSKISSKCETVYTKLSQPFFEKVMKSIRCRFGAMLTERKSFQRAFLRQRNQPRLIVLAADQRPNLSDIRYWTEFMNRETAFFEGGEKLAKKFNCRVIYAHTSKPKRGHYIFEYQEIALPPYTDDSPHSITDKFIFHLENNIRDCPSLYLWSHNRWKQKKPSLVN</sequence>
<dbReference type="PANTHER" id="PTHR30606">
    <property type="entry name" value="LIPID A BIOSYNTHESIS LAUROYL ACYLTRANSFERASE"/>
    <property type="match status" value="1"/>
</dbReference>
<reference evidence="8 9" key="1">
    <citation type="submission" date="2015-07" db="EMBL/GenBank/DDBJ databases">
        <authorList>
            <person name="Kim K.M."/>
        </authorList>
    </citation>
    <scope>NUCLEOTIDE SEQUENCE [LARGE SCALE GENOMIC DNA]</scope>
    <source>
        <strain evidence="8 9">KCTC 12363</strain>
    </source>
</reference>
<keyword evidence="2" id="KW-1003">Cell membrane</keyword>
<evidence type="ECO:0000256" key="7">
    <source>
        <dbReference type="SAM" id="Phobius"/>
    </source>
</evidence>
<accession>A0A0H4PBT2</accession>
<dbReference type="GO" id="GO:0016746">
    <property type="term" value="F:acyltransferase activity"/>
    <property type="evidence" value="ECO:0007669"/>
    <property type="project" value="UniProtKB-KW"/>
</dbReference>
<evidence type="ECO:0000313" key="9">
    <source>
        <dbReference type="Proteomes" id="UP000036520"/>
    </source>
</evidence>
<evidence type="ECO:0000256" key="5">
    <source>
        <dbReference type="ARBA" id="ARBA00023136"/>
    </source>
</evidence>
<evidence type="ECO:0000256" key="4">
    <source>
        <dbReference type="ARBA" id="ARBA00022679"/>
    </source>
</evidence>
<keyword evidence="4 8" id="KW-0808">Transferase</keyword>
<proteinExistence type="predicted"/>
<keyword evidence="5 7" id="KW-0472">Membrane</keyword>
<dbReference type="STRING" id="320787.CA2015_2490"/>
<dbReference type="CDD" id="cd07984">
    <property type="entry name" value="LPLAT_LABLAT-like"/>
    <property type="match status" value="1"/>
</dbReference>
<keyword evidence="7" id="KW-1133">Transmembrane helix</keyword>
<evidence type="ECO:0000256" key="3">
    <source>
        <dbReference type="ARBA" id="ARBA00022519"/>
    </source>
</evidence>
<organism evidence="8 9">
    <name type="scientific">Cyclobacterium amurskyense</name>
    <dbReference type="NCBI Taxonomy" id="320787"/>
    <lineage>
        <taxon>Bacteria</taxon>
        <taxon>Pseudomonadati</taxon>
        <taxon>Bacteroidota</taxon>
        <taxon>Cytophagia</taxon>
        <taxon>Cytophagales</taxon>
        <taxon>Cyclobacteriaceae</taxon>
        <taxon>Cyclobacterium</taxon>
    </lineage>
</organism>
<keyword evidence="6 8" id="KW-0012">Acyltransferase</keyword>